<dbReference type="GO" id="GO:0016787">
    <property type="term" value="F:hydrolase activity"/>
    <property type="evidence" value="ECO:0007669"/>
    <property type="project" value="UniProtKB-KW"/>
</dbReference>
<dbReference type="SUPFAM" id="SSF56281">
    <property type="entry name" value="Metallo-hydrolase/oxidoreductase"/>
    <property type="match status" value="1"/>
</dbReference>
<evidence type="ECO:0000256" key="1">
    <source>
        <dbReference type="ARBA" id="ARBA00007749"/>
    </source>
</evidence>
<dbReference type="EMBL" id="GQ244491">
    <property type="protein sequence ID" value="ACS83721.1"/>
    <property type="molecule type" value="Genomic_DNA"/>
</dbReference>
<dbReference type="InterPro" id="IPR051013">
    <property type="entry name" value="MBL_superfamily_lactonases"/>
</dbReference>
<dbReference type="SMART" id="SM00849">
    <property type="entry name" value="Lactamase_B"/>
    <property type="match status" value="1"/>
</dbReference>
<evidence type="ECO:0000256" key="3">
    <source>
        <dbReference type="ARBA" id="ARBA00022801"/>
    </source>
</evidence>
<keyword evidence="3" id="KW-0378">Hydrolase</keyword>
<evidence type="ECO:0000313" key="7">
    <source>
        <dbReference type="EMBL" id="ACS83721.1"/>
    </source>
</evidence>
<evidence type="ECO:0000256" key="5">
    <source>
        <dbReference type="SAM" id="SignalP"/>
    </source>
</evidence>
<organism evidence="7">
    <name type="scientific">uncultured bacterium AOAmox1</name>
    <dbReference type="NCBI Taxonomy" id="654970"/>
    <lineage>
        <taxon>Bacteria</taxon>
        <taxon>environmental samples</taxon>
    </lineage>
</organism>
<gene>
    <name evidence="7" type="primary">amo1</name>
    <name evidence="7" type="ORF">WISOIL_0033</name>
</gene>
<proteinExistence type="inferred from homology"/>
<accession>D6MLY2</accession>
<dbReference type="NCBIfam" id="NF033105">
    <property type="entry name" value="bla_subclass_B3"/>
    <property type="match status" value="1"/>
</dbReference>
<dbReference type="Gene3D" id="3.60.15.10">
    <property type="entry name" value="Ribonuclease Z/Hydroxyacylglutathione hydrolase-like"/>
    <property type="match status" value="1"/>
</dbReference>
<keyword evidence="2" id="KW-0479">Metal-binding</keyword>
<feature type="chain" id="PRO_5003086873" evidence="5">
    <location>
        <begin position="22"/>
        <end position="283"/>
    </location>
</feature>
<evidence type="ECO:0000259" key="6">
    <source>
        <dbReference type="SMART" id="SM00849"/>
    </source>
</evidence>
<dbReference type="InterPro" id="IPR036866">
    <property type="entry name" value="RibonucZ/Hydroxyglut_hydro"/>
</dbReference>
<dbReference type="NCBIfam" id="NF012229">
    <property type="entry name" value="bla_class_B_core"/>
    <property type="match status" value="1"/>
</dbReference>
<dbReference type="InterPro" id="IPR001279">
    <property type="entry name" value="Metallo-B-lactamas"/>
</dbReference>
<dbReference type="NCBIfam" id="NF000287">
    <property type="entry name" value="SMB1_fam"/>
    <property type="match status" value="1"/>
</dbReference>
<evidence type="ECO:0000256" key="2">
    <source>
        <dbReference type="ARBA" id="ARBA00022723"/>
    </source>
</evidence>
<evidence type="ECO:0000256" key="4">
    <source>
        <dbReference type="ARBA" id="ARBA00022833"/>
    </source>
</evidence>
<comment type="similarity">
    <text evidence="1">Belongs to the metallo-beta-lactamase superfamily.</text>
</comment>
<reference evidence="7" key="1">
    <citation type="journal article" date="2010" name="Appl. Environ. Microbiol.">
        <title>Metagenomics Reveals Antibiotic Resistance Genes Encoding Predicted Bifunctional Proteins in Apple Orchard Soil.</title>
        <authorList>
            <person name="Donato J.J."/>
            <person name="Moe L.A."/>
            <person name="Converse B.J."/>
            <person name="Smart K.D."/>
            <person name="Berklein F.C."/>
            <person name="McManus P.S."/>
            <person name="Handelsman J."/>
        </authorList>
    </citation>
    <scope>NUCLEOTIDE SEQUENCE</scope>
</reference>
<protein>
    <submittedName>
        <fullName evidence="7">Amo1</fullName>
    </submittedName>
</protein>
<name>D6MLY2_9BACT</name>
<dbReference type="AlphaFoldDB" id="D6MLY2"/>
<keyword evidence="4" id="KW-0862">Zinc</keyword>
<dbReference type="GO" id="GO:0046872">
    <property type="term" value="F:metal ion binding"/>
    <property type="evidence" value="ECO:0007669"/>
    <property type="project" value="UniProtKB-KW"/>
</dbReference>
<keyword evidence="5" id="KW-0732">Signal</keyword>
<dbReference type="PANTHER" id="PTHR42978">
    <property type="entry name" value="QUORUM-QUENCHING LACTONASE YTNP-RELATED-RELATED"/>
    <property type="match status" value="1"/>
</dbReference>
<sequence length="283" mass="29611">MKVIASLILAAFATVAHVASAQERDWSAPQQPFAIYGNTHYVGTAGISAILLTSPQGHILLDGTTGKGASVVAANIQALGYRLKDVKYILGSHSHEDHAGGIAALQKLTGAQVLVGAANVASMRSGVSPSTDPQFGSLSNFAGAAKVRGVADGEVVKLGPLVVTAHSTPGHTAGGTSWSWQSCEAGQCRNVVYVDSVTAVSADGYRFSDHPELVAQFRNTFSIVEGLSCEVAIAAHPEFNDLWGRQQRAAQEGSAAYVDSKGCRIIAEAGRKRLETRLASEQR</sequence>
<dbReference type="Pfam" id="PF00753">
    <property type="entry name" value="Lactamase_B"/>
    <property type="match status" value="1"/>
</dbReference>
<feature type="domain" description="Metallo-beta-lactamase" evidence="6">
    <location>
        <begin position="46"/>
        <end position="236"/>
    </location>
</feature>
<feature type="signal peptide" evidence="5">
    <location>
        <begin position="1"/>
        <end position="21"/>
    </location>
</feature>